<keyword evidence="4" id="KW-0443">Lipid metabolism</keyword>
<dbReference type="InterPro" id="IPR000873">
    <property type="entry name" value="AMP-dep_synth/lig_dom"/>
</dbReference>
<dbReference type="CDD" id="cd05907">
    <property type="entry name" value="VL_LC_FACS_like"/>
    <property type="match status" value="1"/>
</dbReference>
<dbReference type="Proteomes" id="UP001165378">
    <property type="component" value="Unassembled WGS sequence"/>
</dbReference>
<comment type="similarity">
    <text evidence="1">Belongs to the ATP-dependent AMP-binding enzyme family.</text>
</comment>
<evidence type="ECO:0000313" key="9">
    <source>
        <dbReference type="Proteomes" id="UP001165378"/>
    </source>
</evidence>
<accession>A0AA41PV40</accession>
<evidence type="ECO:0000256" key="5">
    <source>
        <dbReference type="ARBA" id="ARBA00024484"/>
    </source>
</evidence>
<dbReference type="PROSITE" id="PS00455">
    <property type="entry name" value="AMP_BINDING"/>
    <property type="match status" value="1"/>
</dbReference>
<evidence type="ECO:0000256" key="2">
    <source>
        <dbReference type="ARBA" id="ARBA00022598"/>
    </source>
</evidence>
<comment type="catalytic activity">
    <reaction evidence="5">
        <text>a long-chain fatty acid + ATP + CoA = a long-chain fatty acyl-CoA + AMP + diphosphate</text>
        <dbReference type="Rhea" id="RHEA:15421"/>
        <dbReference type="ChEBI" id="CHEBI:30616"/>
        <dbReference type="ChEBI" id="CHEBI:33019"/>
        <dbReference type="ChEBI" id="CHEBI:57287"/>
        <dbReference type="ChEBI" id="CHEBI:57560"/>
        <dbReference type="ChEBI" id="CHEBI:83139"/>
        <dbReference type="ChEBI" id="CHEBI:456215"/>
        <dbReference type="EC" id="6.2.1.3"/>
    </reaction>
    <physiologicalReaction direction="left-to-right" evidence="5">
        <dbReference type="Rhea" id="RHEA:15422"/>
    </physiologicalReaction>
</comment>
<dbReference type="InterPro" id="IPR020845">
    <property type="entry name" value="AMP-binding_CS"/>
</dbReference>
<feature type="domain" description="AMP-dependent synthetase/ligase" evidence="7">
    <location>
        <begin position="51"/>
        <end position="451"/>
    </location>
</feature>
<dbReference type="InterPro" id="IPR045851">
    <property type="entry name" value="AMP-bd_C_sf"/>
</dbReference>
<evidence type="ECO:0000313" key="8">
    <source>
        <dbReference type="EMBL" id="MCF2525890.1"/>
    </source>
</evidence>
<dbReference type="InterPro" id="IPR042099">
    <property type="entry name" value="ANL_N_sf"/>
</dbReference>
<comment type="caution">
    <text evidence="8">The sequence shown here is derived from an EMBL/GenBank/DDBJ whole genome shotgun (WGS) entry which is preliminary data.</text>
</comment>
<dbReference type="PANTHER" id="PTHR43272">
    <property type="entry name" value="LONG-CHAIN-FATTY-ACID--COA LIGASE"/>
    <property type="match status" value="1"/>
</dbReference>
<organism evidence="8 9">
    <name type="scientific">Yinghuangia soli</name>
    <dbReference type="NCBI Taxonomy" id="2908204"/>
    <lineage>
        <taxon>Bacteria</taxon>
        <taxon>Bacillati</taxon>
        <taxon>Actinomycetota</taxon>
        <taxon>Actinomycetes</taxon>
        <taxon>Kitasatosporales</taxon>
        <taxon>Streptomycetaceae</taxon>
        <taxon>Yinghuangia</taxon>
    </lineage>
</organism>
<dbReference type="RefSeq" id="WP_235049920.1">
    <property type="nucleotide sequence ID" value="NZ_JAKFHA010000001.1"/>
</dbReference>
<dbReference type="Pfam" id="PF23562">
    <property type="entry name" value="AMP-binding_C_3"/>
    <property type="match status" value="1"/>
</dbReference>
<dbReference type="EMBL" id="JAKFHA010000001">
    <property type="protein sequence ID" value="MCF2525890.1"/>
    <property type="molecule type" value="Genomic_DNA"/>
</dbReference>
<evidence type="ECO:0000256" key="3">
    <source>
        <dbReference type="ARBA" id="ARBA00022832"/>
    </source>
</evidence>
<evidence type="ECO:0000259" key="7">
    <source>
        <dbReference type="Pfam" id="PF00501"/>
    </source>
</evidence>
<dbReference type="PANTHER" id="PTHR43272:SF32">
    <property type="entry name" value="AMP-DEPENDENT SYNTHETASE_LIGASE DOMAIN-CONTAINING PROTEIN"/>
    <property type="match status" value="1"/>
</dbReference>
<dbReference type="Gene3D" id="3.40.50.12780">
    <property type="entry name" value="N-terminal domain of ligase-like"/>
    <property type="match status" value="1"/>
</dbReference>
<dbReference type="SUPFAM" id="SSF56801">
    <property type="entry name" value="Acetyl-CoA synthetase-like"/>
    <property type="match status" value="1"/>
</dbReference>
<keyword evidence="9" id="KW-1185">Reference proteome</keyword>
<sequence>MTRILRLPAEPGRLTLPTLLHRNAEDHADLPALSWHSAALAAAAAGPGAGAAADPHADAASTAWTTLTWGEARRRVLNLAAALAALGIGRGDKVLLMMPNSPEHWLTDLALVHLGAVPISVYNTAAADQIRHISRHSGAETAILDGPAEAERWQPALADTESRLSRLLLARPGTTSHPRLPDPERTDRDLAAVESAWRTADPAELLTVVYTSGTTGEPKGVAVSHHAVVANALALDGATDLPDHVEHVCYLPFAHIAERMLGIYLPVFRAAHVYLCPDAAMLGPVVRDVHPVQFFGVPRIWEKTAAAVQAAVERLPSELRTAIADAQDTVRHHHHALDQGTRPSAAASADCQAALDRTLRPILASAGLDRVERAASASAPMPPTVLDFWAGFGIRIMDAWGLTETMGVATTNTPDAFRAGSVGKATDGVELKLAADGEILVRSDFLTPGYLRADGTVEPVVDADGWFATGDVGRLDDDGFLWLTDRKKELIITSQGKNISPALVENALKAHPLIGQALAYGEGHPYIVALLVLDPEAATAWATARGLTGTIPELAGHPDLATEVAAAVAAANATLSRAEQVKKYHLLAREWSPETGELTPSLKLKRRIVVTRHGHHLEALYKNAATPQTTTKGSPALP</sequence>
<keyword evidence="3" id="KW-0276">Fatty acid metabolism</keyword>
<dbReference type="GO" id="GO:0004467">
    <property type="term" value="F:long-chain fatty acid-CoA ligase activity"/>
    <property type="evidence" value="ECO:0007669"/>
    <property type="project" value="UniProtKB-EC"/>
</dbReference>
<gene>
    <name evidence="8" type="ORF">LZ495_01440</name>
</gene>
<protein>
    <recommendedName>
        <fullName evidence="6">Acyl-CoA synthetase</fullName>
    </recommendedName>
</protein>
<keyword evidence="2" id="KW-0436">Ligase</keyword>
<evidence type="ECO:0000256" key="4">
    <source>
        <dbReference type="ARBA" id="ARBA00023098"/>
    </source>
</evidence>
<dbReference type="GO" id="GO:0016020">
    <property type="term" value="C:membrane"/>
    <property type="evidence" value="ECO:0007669"/>
    <property type="project" value="TreeGrafter"/>
</dbReference>
<evidence type="ECO:0000256" key="6">
    <source>
        <dbReference type="ARBA" id="ARBA00032875"/>
    </source>
</evidence>
<dbReference type="AlphaFoldDB" id="A0AA41PV40"/>
<proteinExistence type="inferred from homology"/>
<dbReference type="Pfam" id="PF00501">
    <property type="entry name" value="AMP-binding"/>
    <property type="match status" value="1"/>
</dbReference>
<name>A0AA41PV40_9ACTN</name>
<evidence type="ECO:0000256" key="1">
    <source>
        <dbReference type="ARBA" id="ARBA00006432"/>
    </source>
</evidence>
<dbReference type="Gene3D" id="3.30.300.30">
    <property type="match status" value="1"/>
</dbReference>
<reference evidence="8" key="1">
    <citation type="submission" date="2022-01" db="EMBL/GenBank/DDBJ databases">
        <title>Genome-Based Taxonomic Classification of the Phylum Actinobacteria.</title>
        <authorList>
            <person name="Gao Y."/>
        </authorList>
    </citation>
    <scope>NUCLEOTIDE SEQUENCE</scope>
    <source>
        <strain evidence="8">KLBMP 8922</strain>
    </source>
</reference>